<dbReference type="AlphaFoldDB" id="A0A834K114"/>
<evidence type="ECO:0000313" key="1">
    <source>
        <dbReference type="EMBL" id="KAF7398077.1"/>
    </source>
</evidence>
<name>A0A834K114_VESPE</name>
<reference evidence="1" key="1">
    <citation type="journal article" date="2020" name="G3 (Bethesda)">
        <title>High-Quality Assemblies for Three Invasive Social Wasps from the &lt;i&gt;Vespula&lt;/i&gt; Genus.</title>
        <authorList>
            <person name="Harrop T.W.R."/>
            <person name="Guhlin J."/>
            <person name="McLaughlin G.M."/>
            <person name="Permina E."/>
            <person name="Stockwell P."/>
            <person name="Gilligan J."/>
            <person name="Le Lec M.F."/>
            <person name="Gruber M.A.M."/>
            <person name="Quinn O."/>
            <person name="Lovegrove M."/>
            <person name="Duncan E.J."/>
            <person name="Remnant E.J."/>
            <person name="Van Eeckhoven J."/>
            <person name="Graham B."/>
            <person name="Knapp R.A."/>
            <person name="Langford K.W."/>
            <person name="Kronenberg Z."/>
            <person name="Press M.O."/>
            <person name="Eacker S.M."/>
            <person name="Wilson-Rankin E.E."/>
            <person name="Purcell J."/>
            <person name="Lester P.J."/>
            <person name="Dearden P.K."/>
        </authorList>
    </citation>
    <scope>NUCLEOTIDE SEQUENCE</scope>
    <source>
        <strain evidence="1">Volc-1</strain>
    </source>
</reference>
<gene>
    <name evidence="1" type="ORF">H0235_016085</name>
</gene>
<organism evidence="1 2">
    <name type="scientific">Vespula pensylvanica</name>
    <name type="common">Western yellow jacket</name>
    <name type="synonym">Wasp</name>
    <dbReference type="NCBI Taxonomy" id="30213"/>
    <lineage>
        <taxon>Eukaryota</taxon>
        <taxon>Metazoa</taxon>
        <taxon>Ecdysozoa</taxon>
        <taxon>Arthropoda</taxon>
        <taxon>Hexapoda</taxon>
        <taxon>Insecta</taxon>
        <taxon>Pterygota</taxon>
        <taxon>Neoptera</taxon>
        <taxon>Endopterygota</taxon>
        <taxon>Hymenoptera</taxon>
        <taxon>Apocrita</taxon>
        <taxon>Aculeata</taxon>
        <taxon>Vespoidea</taxon>
        <taxon>Vespidae</taxon>
        <taxon>Vespinae</taxon>
        <taxon>Vespula</taxon>
    </lineage>
</organism>
<dbReference type="EMBL" id="JACSDY010000019">
    <property type="protein sequence ID" value="KAF7398077.1"/>
    <property type="molecule type" value="Genomic_DNA"/>
</dbReference>
<comment type="caution">
    <text evidence="1">The sequence shown here is derived from an EMBL/GenBank/DDBJ whole genome shotgun (WGS) entry which is preliminary data.</text>
</comment>
<dbReference type="Proteomes" id="UP000600918">
    <property type="component" value="Unassembled WGS sequence"/>
</dbReference>
<keyword evidence="2" id="KW-1185">Reference proteome</keyword>
<sequence length="123" mass="14265">MAAGCKSQRSLTQVQLMSEDKKNDVMFGVQRFVSWPIRRSHGFMRHLIETLWSVCHSLEELMVTIGGFANAIPSSSNGTDVRNRLRERQFRNLSNRLGNWMSYKVLRKRVQHLGDLFQDALKI</sequence>
<evidence type="ECO:0000313" key="2">
    <source>
        <dbReference type="Proteomes" id="UP000600918"/>
    </source>
</evidence>
<accession>A0A834K114</accession>
<proteinExistence type="predicted"/>
<protein>
    <submittedName>
        <fullName evidence="1">Uncharacterized protein</fullName>
    </submittedName>
</protein>